<reference evidence="2" key="1">
    <citation type="submission" date="2021-01" db="EMBL/GenBank/DDBJ databases">
        <authorList>
            <person name="Corre E."/>
            <person name="Pelletier E."/>
            <person name="Niang G."/>
            <person name="Scheremetjew M."/>
            <person name="Finn R."/>
            <person name="Kale V."/>
            <person name="Holt S."/>
            <person name="Cochrane G."/>
            <person name="Meng A."/>
            <person name="Brown T."/>
            <person name="Cohen L."/>
        </authorList>
    </citation>
    <scope>NUCLEOTIDE SEQUENCE</scope>
    <source>
        <strain evidence="2">CCMP1320</strain>
    </source>
</reference>
<feature type="compositionally biased region" description="Polar residues" evidence="1">
    <location>
        <begin position="216"/>
        <end position="225"/>
    </location>
</feature>
<evidence type="ECO:0000313" key="2">
    <source>
        <dbReference type="EMBL" id="CAE0506935.1"/>
    </source>
</evidence>
<dbReference type="EMBL" id="HBIP01036233">
    <property type="protein sequence ID" value="CAE0506935.1"/>
    <property type="molecule type" value="Transcribed_RNA"/>
</dbReference>
<feature type="compositionally biased region" description="Polar residues" evidence="1">
    <location>
        <begin position="41"/>
        <end position="57"/>
    </location>
</feature>
<feature type="region of interest" description="Disordered" evidence="1">
    <location>
        <begin position="1"/>
        <end position="69"/>
    </location>
</feature>
<sequence>MEDGAKKAAANGGSLVAAKDSPVEKDGEVLHSASAELRAKNGQSKSTQPGMQDSTVAAPSPAPGTFAAAGDGCGAGLEGADRLLITKAKSPSQFERLSASLEDADTSDMHDIAGSAWRAQAAAADAMAWGQVQQLTAAAWTAALASEMQHLTPRQHQLQRLGPSQANLSIRTTPTEPPTLLPPLQEARNGISPSQSPVSSHNQLQQQHLARKHSPANKQTPQEQSALALPAKHAWNPQAARPVRLPVSWKGISGGCHVESSMVGGLNQGGLHCSIPGIGPISLLQGSQPRPW</sequence>
<protein>
    <submittedName>
        <fullName evidence="2">Uncharacterized protein</fullName>
    </submittedName>
</protein>
<feature type="compositionally biased region" description="Polar residues" evidence="1">
    <location>
        <begin position="191"/>
        <end position="208"/>
    </location>
</feature>
<gene>
    <name evidence="2" type="ORF">DTER00134_LOCUS22011</name>
</gene>
<accession>A0A7S3VUR8</accession>
<name>A0A7S3VUR8_DUNTE</name>
<feature type="region of interest" description="Disordered" evidence="1">
    <location>
        <begin position="168"/>
        <end position="228"/>
    </location>
</feature>
<proteinExistence type="predicted"/>
<evidence type="ECO:0000256" key="1">
    <source>
        <dbReference type="SAM" id="MobiDB-lite"/>
    </source>
</evidence>
<dbReference type="AlphaFoldDB" id="A0A7S3VUR8"/>
<organism evidence="2">
    <name type="scientific">Dunaliella tertiolecta</name>
    <name type="common">Green alga</name>
    <dbReference type="NCBI Taxonomy" id="3047"/>
    <lineage>
        <taxon>Eukaryota</taxon>
        <taxon>Viridiplantae</taxon>
        <taxon>Chlorophyta</taxon>
        <taxon>core chlorophytes</taxon>
        <taxon>Chlorophyceae</taxon>
        <taxon>CS clade</taxon>
        <taxon>Chlamydomonadales</taxon>
        <taxon>Dunaliellaceae</taxon>
        <taxon>Dunaliella</taxon>
    </lineage>
</organism>